<dbReference type="GO" id="GO:0009279">
    <property type="term" value="C:cell outer membrane"/>
    <property type="evidence" value="ECO:0007669"/>
    <property type="project" value="UniProtKB-SubCell"/>
</dbReference>
<keyword evidence="6" id="KW-0472">Membrane</keyword>
<comment type="similarity">
    <text evidence="2">Belongs to the outer membrane factor (OMF) (TC 1.B.17) family.</text>
</comment>
<keyword evidence="3" id="KW-0813">Transport</keyword>
<evidence type="ECO:0000313" key="9">
    <source>
        <dbReference type="EMBL" id="SPE22606.1"/>
    </source>
</evidence>
<dbReference type="GO" id="GO:0015562">
    <property type="term" value="F:efflux transmembrane transporter activity"/>
    <property type="evidence" value="ECO:0007669"/>
    <property type="project" value="InterPro"/>
</dbReference>
<comment type="subcellular location">
    <subcellularLocation>
        <location evidence="1">Cell outer membrane</location>
    </subcellularLocation>
</comment>
<evidence type="ECO:0000256" key="7">
    <source>
        <dbReference type="ARBA" id="ARBA00023237"/>
    </source>
</evidence>
<feature type="region of interest" description="Disordered" evidence="8">
    <location>
        <begin position="703"/>
        <end position="731"/>
    </location>
</feature>
<accession>A0A2N9LH71</accession>
<dbReference type="SUPFAM" id="SSF56954">
    <property type="entry name" value="Outer membrane efflux proteins (OEP)"/>
    <property type="match status" value="1"/>
</dbReference>
<feature type="region of interest" description="Disordered" evidence="8">
    <location>
        <begin position="55"/>
        <end position="90"/>
    </location>
</feature>
<dbReference type="InterPro" id="IPR051906">
    <property type="entry name" value="TolC-like"/>
</dbReference>
<evidence type="ECO:0000313" key="10">
    <source>
        <dbReference type="Proteomes" id="UP000239735"/>
    </source>
</evidence>
<proteinExistence type="inferred from homology"/>
<evidence type="ECO:0000256" key="4">
    <source>
        <dbReference type="ARBA" id="ARBA00022452"/>
    </source>
</evidence>
<evidence type="ECO:0000256" key="8">
    <source>
        <dbReference type="SAM" id="MobiDB-lite"/>
    </source>
</evidence>
<dbReference type="GO" id="GO:1990281">
    <property type="term" value="C:efflux pump complex"/>
    <property type="evidence" value="ECO:0007669"/>
    <property type="project" value="TreeGrafter"/>
</dbReference>
<feature type="compositionally biased region" description="Pro residues" evidence="8">
    <location>
        <begin position="714"/>
        <end position="731"/>
    </location>
</feature>
<dbReference type="Proteomes" id="UP000239735">
    <property type="component" value="Unassembled WGS sequence"/>
</dbReference>
<dbReference type="Pfam" id="PF02321">
    <property type="entry name" value="OEP"/>
    <property type="match status" value="1"/>
</dbReference>
<keyword evidence="4" id="KW-1134">Transmembrane beta strand</keyword>
<dbReference type="Gene3D" id="1.20.1600.10">
    <property type="entry name" value="Outer membrane efflux proteins (OEP)"/>
    <property type="match status" value="1"/>
</dbReference>
<dbReference type="InterPro" id="IPR003423">
    <property type="entry name" value="OMP_efflux"/>
</dbReference>
<dbReference type="AlphaFoldDB" id="A0A2N9LH71"/>
<evidence type="ECO:0000256" key="2">
    <source>
        <dbReference type="ARBA" id="ARBA00007613"/>
    </source>
</evidence>
<protein>
    <submittedName>
        <fullName evidence="9">Outer membrane efflux protein</fullName>
    </submittedName>
</protein>
<keyword evidence="7" id="KW-0998">Cell outer membrane</keyword>
<evidence type="ECO:0000256" key="1">
    <source>
        <dbReference type="ARBA" id="ARBA00004442"/>
    </source>
</evidence>
<dbReference type="PANTHER" id="PTHR30026">
    <property type="entry name" value="OUTER MEMBRANE PROTEIN TOLC"/>
    <property type="match status" value="1"/>
</dbReference>
<sequence>MLCDRTFVCDRGRATARSERKETSRNGKMRGIAGGRLHAVAAVLLTLASTMPPGYAQQEAAGSKGPDKAASQLPAAPTPEPTSPYPLRTSGHDYSRPFAGWIGNPIDIYRPTTIPKASFVNSVRLADLVKDGKIYLSLADALALAIENNYDIAISRYDLDIADTDILRTKTGATPLGAPSGLVTNTLGGSASALAAGGGPGGTTVGSGGAGSGVSGLTLTTAGAGLLPETMDPSVTGTIQFERATQPQVNTLFSGGLKALTTNTNEYNFTFNQGIVTGANLQVGFQNQRITTDNPFDTYSPQLSSIFKATLTQHLLQGAGIWMNERFVYQALNDRRITNSSFRQQIIYTVNQVESIYWGLVQDYEDVQAKERALDQSKQLLSDDQKQLQIGTMAPLDVVNAESGVASDEQGLISAQSALNWQQQIIKQAITRNLNDPTLSAAPVIPTDRVGLDPIPEESQPVEALVQEAFQRRPELEQAVLTLRNDEITLKGARNALLPTLDIYGFYGSSGLGGAQSPDALNFFTGKNYAPGTFPTVGYGTVVQHLFDSSAPDKGLGFNLTVPLRNREAQSVQERSLMEYRQAELRLEQLHTQIRMQVANQMYALTNDRAEVKAAQAARDYAEQSLDAAQKKLHLGASTTADVLQQQRNLATADDNLIAAYAAYAKDRAGLYQTMASTLQHYGINLTEAAAGSVSTEPVIPGVVAAKPGNEPSMTPPVTPEQPAPPQPPTQ</sequence>
<dbReference type="PANTHER" id="PTHR30026:SF23">
    <property type="entry name" value="TO APRF-PUTATIVE OUTER MEMBRANE EFFLUX PROTEIN OR SECRETED ALKALINE PHOSPHATASE-RELATED"/>
    <property type="match status" value="1"/>
</dbReference>
<organism evidence="9 10">
    <name type="scientific">Candidatus Sulfuritelmatomonas gaucii</name>
    <dbReference type="NCBI Taxonomy" id="2043161"/>
    <lineage>
        <taxon>Bacteria</taxon>
        <taxon>Pseudomonadati</taxon>
        <taxon>Acidobacteriota</taxon>
        <taxon>Terriglobia</taxon>
        <taxon>Terriglobales</taxon>
        <taxon>Acidobacteriaceae</taxon>
        <taxon>Candidatus Sulfuritelmatomonas</taxon>
    </lineage>
</organism>
<keyword evidence="5" id="KW-0812">Transmembrane</keyword>
<dbReference type="GO" id="GO:0015288">
    <property type="term" value="F:porin activity"/>
    <property type="evidence" value="ECO:0007669"/>
    <property type="project" value="TreeGrafter"/>
</dbReference>
<evidence type="ECO:0000256" key="3">
    <source>
        <dbReference type="ARBA" id="ARBA00022448"/>
    </source>
</evidence>
<evidence type="ECO:0000256" key="5">
    <source>
        <dbReference type="ARBA" id="ARBA00022692"/>
    </source>
</evidence>
<name>A0A2N9LH71_9BACT</name>
<dbReference type="EMBL" id="OKRB01000092">
    <property type="protein sequence ID" value="SPE22606.1"/>
    <property type="molecule type" value="Genomic_DNA"/>
</dbReference>
<evidence type="ECO:0000256" key="6">
    <source>
        <dbReference type="ARBA" id="ARBA00023136"/>
    </source>
</evidence>
<gene>
    <name evidence="9" type="ORF">SBA5_350003</name>
</gene>
<reference evidence="10" key="1">
    <citation type="submission" date="2018-02" db="EMBL/GenBank/DDBJ databases">
        <authorList>
            <person name="Hausmann B."/>
        </authorList>
    </citation>
    <scope>NUCLEOTIDE SEQUENCE [LARGE SCALE GENOMIC DNA]</scope>
    <source>
        <strain evidence="10">Peat soil MAG SbA5</strain>
    </source>
</reference>